<dbReference type="Proteomes" id="UP000187203">
    <property type="component" value="Unassembled WGS sequence"/>
</dbReference>
<dbReference type="EMBL" id="AWUE01014691">
    <property type="protein sequence ID" value="OMP02066.1"/>
    <property type="molecule type" value="Genomic_DNA"/>
</dbReference>
<protein>
    <submittedName>
        <fullName evidence="1">Uncharacterized protein</fullName>
    </submittedName>
</protein>
<proteinExistence type="predicted"/>
<name>A0A1R3K4S9_9ROSI</name>
<comment type="caution">
    <text evidence="1">The sequence shown here is derived from an EMBL/GenBank/DDBJ whole genome shotgun (WGS) entry which is preliminary data.</text>
</comment>
<reference evidence="2" key="1">
    <citation type="submission" date="2013-09" db="EMBL/GenBank/DDBJ databases">
        <title>Corchorus olitorius genome sequencing.</title>
        <authorList>
            <person name="Alam M."/>
            <person name="Haque M.S."/>
            <person name="Islam M.S."/>
            <person name="Emdad E.M."/>
            <person name="Islam M.M."/>
            <person name="Ahmed B."/>
            <person name="Halim A."/>
            <person name="Hossen Q.M.M."/>
            <person name="Hossain M.Z."/>
            <person name="Ahmed R."/>
            <person name="Khan M.M."/>
            <person name="Islam R."/>
            <person name="Rashid M.M."/>
            <person name="Khan S.A."/>
            <person name="Rahman M.S."/>
            <person name="Alam M."/>
            <person name="Yahiya A.S."/>
            <person name="Khan M.S."/>
            <person name="Azam M.S."/>
            <person name="Haque T."/>
            <person name="Lashkar M.Z.H."/>
            <person name="Akhand A.I."/>
            <person name="Morshed G."/>
            <person name="Roy S."/>
            <person name="Uddin K.S."/>
            <person name="Rabeya T."/>
            <person name="Hossain A.S."/>
            <person name="Chowdhury A."/>
            <person name="Snigdha A.R."/>
            <person name="Mortoza M.S."/>
            <person name="Matin S.A."/>
            <person name="Hoque S.M.E."/>
            <person name="Islam M.K."/>
            <person name="Roy D.K."/>
            <person name="Haider R."/>
            <person name="Moosa M.M."/>
            <person name="Elias S.M."/>
            <person name="Hasan A.M."/>
            <person name="Jahan S."/>
            <person name="Shafiuddin M."/>
            <person name="Mahmood N."/>
            <person name="Shommy N.S."/>
        </authorList>
    </citation>
    <scope>NUCLEOTIDE SEQUENCE [LARGE SCALE GENOMIC DNA]</scope>
    <source>
        <strain evidence="2">cv. O-4</strain>
    </source>
</reference>
<accession>A0A1R3K4S9</accession>
<evidence type="ECO:0000313" key="2">
    <source>
        <dbReference type="Proteomes" id="UP000187203"/>
    </source>
</evidence>
<gene>
    <name evidence="1" type="ORF">COLO4_11376</name>
</gene>
<dbReference type="AlphaFoldDB" id="A0A1R3K4S9"/>
<organism evidence="1 2">
    <name type="scientific">Corchorus olitorius</name>
    <dbReference type="NCBI Taxonomy" id="93759"/>
    <lineage>
        <taxon>Eukaryota</taxon>
        <taxon>Viridiplantae</taxon>
        <taxon>Streptophyta</taxon>
        <taxon>Embryophyta</taxon>
        <taxon>Tracheophyta</taxon>
        <taxon>Spermatophyta</taxon>
        <taxon>Magnoliopsida</taxon>
        <taxon>eudicotyledons</taxon>
        <taxon>Gunneridae</taxon>
        <taxon>Pentapetalae</taxon>
        <taxon>rosids</taxon>
        <taxon>malvids</taxon>
        <taxon>Malvales</taxon>
        <taxon>Malvaceae</taxon>
        <taxon>Grewioideae</taxon>
        <taxon>Apeibeae</taxon>
        <taxon>Corchorus</taxon>
    </lineage>
</organism>
<evidence type="ECO:0000313" key="1">
    <source>
        <dbReference type="EMBL" id="OMP02066.1"/>
    </source>
</evidence>
<sequence>MEAKPNTERRKKTTTNDFTKFRHQITALPKTKLINNRPRITPRGRSLRVRIHWTTPSFAGPTKS</sequence>
<keyword evidence="2" id="KW-1185">Reference proteome</keyword>